<evidence type="ECO:0000313" key="2">
    <source>
        <dbReference type="Proteomes" id="UP000887581"/>
    </source>
</evidence>
<feature type="region of interest" description="Disordered" evidence="1">
    <location>
        <begin position="1"/>
        <end position="50"/>
    </location>
</feature>
<sequence length="50" mass="5562">MVKLEEKVGELKDNIEVSETGRRHLPESHEAQSVTAPVEPPMPCHDVAIK</sequence>
<proteinExistence type="predicted"/>
<dbReference type="AlphaFoldDB" id="A0A915PRQ3"/>
<organism evidence="2 3">
    <name type="scientific">Setaria digitata</name>
    <dbReference type="NCBI Taxonomy" id="48799"/>
    <lineage>
        <taxon>Eukaryota</taxon>
        <taxon>Metazoa</taxon>
        <taxon>Ecdysozoa</taxon>
        <taxon>Nematoda</taxon>
        <taxon>Chromadorea</taxon>
        <taxon>Rhabditida</taxon>
        <taxon>Spirurina</taxon>
        <taxon>Spiruromorpha</taxon>
        <taxon>Filarioidea</taxon>
        <taxon>Setariidae</taxon>
        <taxon>Setaria</taxon>
    </lineage>
</organism>
<reference evidence="3" key="1">
    <citation type="submission" date="2022-11" db="UniProtKB">
        <authorList>
            <consortium name="WormBaseParasite"/>
        </authorList>
    </citation>
    <scope>IDENTIFICATION</scope>
</reference>
<evidence type="ECO:0000313" key="3">
    <source>
        <dbReference type="WBParaSite" id="sdigi.contig37.g2549.t1"/>
    </source>
</evidence>
<accession>A0A915PRQ3</accession>
<keyword evidence="2" id="KW-1185">Reference proteome</keyword>
<protein>
    <submittedName>
        <fullName evidence="3">Uncharacterized protein</fullName>
    </submittedName>
</protein>
<dbReference type="WBParaSite" id="sdigi.contig37.g2549.t1">
    <property type="protein sequence ID" value="sdigi.contig37.g2549.t1"/>
    <property type="gene ID" value="sdigi.contig37.g2549"/>
</dbReference>
<feature type="compositionally biased region" description="Basic and acidic residues" evidence="1">
    <location>
        <begin position="1"/>
        <end position="30"/>
    </location>
</feature>
<dbReference type="Proteomes" id="UP000887581">
    <property type="component" value="Unplaced"/>
</dbReference>
<evidence type="ECO:0000256" key="1">
    <source>
        <dbReference type="SAM" id="MobiDB-lite"/>
    </source>
</evidence>
<name>A0A915PRQ3_9BILA</name>